<reference evidence="1 4" key="1">
    <citation type="submission" date="2021-01" db="EMBL/GenBank/DDBJ databases">
        <title>Diatom-associated Roseobacters Show Island Model of Population Structure.</title>
        <authorList>
            <person name="Qu L."/>
            <person name="Feng X."/>
            <person name="Chen Y."/>
            <person name="Li L."/>
            <person name="Wang X."/>
            <person name="Hu Z."/>
            <person name="Wang H."/>
            <person name="Luo H."/>
        </authorList>
    </citation>
    <scope>NUCLEOTIDE SEQUENCE</scope>
    <source>
        <strain evidence="2 4">CC28-63</strain>
        <strain evidence="1">CC28-69</strain>
    </source>
</reference>
<evidence type="ECO:0000313" key="3">
    <source>
        <dbReference type="Proteomes" id="UP000755667"/>
    </source>
</evidence>
<dbReference type="Proteomes" id="UP000809440">
    <property type="component" value="Unassembled WGS sequence"/>
</dbReference>
<dbReference type="EMBL" id="JAFBXF010000003">
    <property type="protein sequence ID" value="MBM2416607.1"/>
    <property type="molecule type" value="Genomic_DNA"/>
</dbReference>
<evidence type="ECO:0000313" key="2">
    <source>
        <dbReference type="EMBL" id="MBM2416607.1"/>
    </source>
</evidence>
<protein>
    <submittedName>
        <fullName evidence="1">Uncharacterized protein</fullName>
    </submittedName>
</protein>
<evidence type="ECO:0000313" key="1">
    <source>
        <dbReference type="EMBL" id="MBM2411939.1"/>
    </source>
</evidence>
<sequence>MGGRPHHTPPKPSVTEALDQALLAAHAQNDHLALIALYEHAAEATSNEPARGFFLTQAYVFALDTGDARADRLKDALVALGRDTPAPNDP</sequence>
<name>A0A9Q2S129_9RHOB</name>
<keyword evidence="4" id="KW-1185">Reference proteome</keyword>
<organism evidence="1 3">
    <name type="scientific">Marivita cryptomonadis</name>
    <dbReference type="NCBI Taxonomy" id="505252"/>
    <lineage>
        <taxon>Bacteria</taxon>
        <taxon>Pseudomonadati</taxon>
        <taxon>Pseudomonadota</taxon>
        <taxon>Alphaproteobacteria</taxon>
        <taxon>Rhodobacterales</taxon>
        <taxon>Roseobacteraceae</taxon>
        <taxon>Marivita</taxon>
    </lineage>
</organism>
<proteinExistence type="predicted"/>
<evidence type="ECO:0000313" key="4">
    <source>
        <dbReference type="Proteomes" id="UP000809440"/>
    </source>
</evidence>
<dbReference type="OrthoDB" id="7864216at2"/>
<comment type="caution">
    <text evidence="1">The sequence shown here is derived from an EMBL/GenBank/DDBJ whole genome shotgun (WGS) entry which is preliminary data.</text>
</comment>
<gene>
    <name evidence="1" type="ORF">JQX41_06480</name>
    <name evidence="2" type="ORF">JQX48_06485</name>
</gene>
<dbReference type="EMBL" id="JAFBXE010000003">
    <property type="protein sequence ID" value="MBM2411939.1"/>
    <property type="molecule type" value="Genomic_DNA"/>
</dbReference>
<accession>A0A9Q2S129</accession>
<dbReference type="AlphaFoldDB" id="A0A9Q2S129"/>
<dbReference type="Proteomes" id="UP000755667">
    <property type="component" value="Unassembled WGS sequence"/>
</dbReference>